<evidence type="ECO:0000313" key="4">
    <source>
        <dbReference type="Proteomes" id="UP000462865"/>
    </source>
</evidence>
<dbReference type="Gene3D" id="3.30.420.10">
    <property type="entry name" value="Ribonuclease H-like superfamily/Ribonuclease H"/>
    <property type="match status" value="1"/>
</dbReference>
<dbReference type="InterPro" id="IPR001584">
    <property type="entry name" value="Integrase_cat-core"/>
</dbReference>
<dbReference type="GO" id="GO:0015074">
    <property type="term" value="P:DNA integration"/>
    <property type="evidence" value="ECO:0007669"/>
    <property type="project" value="InterPro"/>
</dbReference>
<dbReference type="PANTHER" id="PTHR10948">
    <property type="entry name" value="TRANSPOSASE"/>
    <property type="match status" value="1"/>
</dbReference>
<evidence type="ECO:0000259" key="2">
    <source>
        <dbReference type="PROSITE" id="PS50994"/>
    </source>
</evidence>
<sequence>MAERKQKRYFRLTRSERASIERELGKRRPSARDVARDLGRSPASISDEAKRNRTVARGPGKGERAGDAPEDACARLQAWPWTCNGCQHRRYGCGKALRCEYSAARAQTLADGLLSGARRGVNAKEYDFERAMATIRSDVARGLSPAQIACGRADRFKVHPTTIYRWIAAGYAGMSDAELRRKVGYKPRREPSAAKPTSHGPERSYKAFSALPEEGRARAAEMDTVIGLSKDSQCILTLYSRPCKVQVCLLLPEKTSSAVAAALDMLERAIGKPLFQRLFGLVLTDNGCEFSDTEALERSAFHGTARTKVYCCDVRASQQKGGCERNHVELRKLLPKGRGISFDDLDGRDLAVVMSQLNSEPRPSLMGLSPTAMLEAADPEAAAALMDALGIEEVPYEKLDLTIGAVDRSRRERGLPPLA</sequence>
<protein>
    <submittedName>
        <fullName evidence="3">IS30 family transposase</fullName>
    </submittedName>
</protein>
<reference evidence="3 4" key="1">
    <citation type="journal article" date="2019" name="Nat. Med.">
        <title>A library of human gut bacterial isolates paired with longitudinal multiomics data enables mechanistic microbiome research.</title>
        <authorList>
            <person name="Poyet M."/>
            <person name="Groussin M."/>
            <person name="Gibbons S.M."/>
            <person name="Avila-Pacheco J."/>
            <person name="Jiang X."/>
            <person name="Kearney S.M."/>
            <person name="Perrotta A.R."/>
            <person name="Berdy B."/>
            <person name="Zhao S."/>
            <person name="Lieberman T.D."/>
            <person name="Swanson P.K."/>
            <person name="Smith M."/>
            <person name="Roesemann S."/>
            <person name="Alexander J.E."/>
            <person name="Rich S.A."/>
            <person name="Livny J."/>
            <person name="Vlamakis H."/>
            <person name="Clish C."/>
            <person name="Bullock K."/>
            <person name="Deik A."/>
            <person name="Scott J."/>
            <person name="Pierce K.A."/>
            <person name="Xavier R.J."/>
            <person name="Alm E.J."/>
        </authorList>
    </citation>
    <scope>NUCLEOTIDE SEQUENCE [LARGE SCALE GENOMIC DNA]</scope>
    <source>
        <strain evidence="3 4">BIOML-A1</strain>
    </source>
</reference>
<dbReference type="InterPro" id="IPR012337">
    <property type="entry name" value="RNaseH-like_sf"/>
</dbReference>
<dbReference type="EMBL" id="WKZA01000025">
    <property type="protein sequence ID" value="MSA94848.1"/>
    <property type="molecule type" value="Genomic_DNA"/>
</dbReference>
<dbReference type="InterPro" id="IPR051917">
    <property type="entry name" value="Transposase-Integrase"/>
</dbReference>
<dbReference type="InterPro" id="IPR036397">
    <property type="entry name" value="RNaseH_sf"/>
</dbReference>
<dbReference type="NCBIfam" id="NF033563">
    <property type="entry name" value="transpos_IS30"/>
    <property type="match status" value="1"/>
</dbReference>
<evidence type="ECO:0000256" key="1">
    <source>
        <dbReference type="SAM" id="MobiDB-lite"/>
    </source>
</evidence>
<accession>A0A7K0IBD1</accession>
<proteinExistence type="predicted"/>
<dbReference type="InterPro" id="IPR053392">
    <property type="entry name" value="Transposase_IS30-like"/>
</dbReference>
<dbReference type="GO" id="GO:0004803">
    <property type="term" value="F:transposase activity"/>
    <property type="evidence" value="ECO:0007669"/>
    <property type="project" value="TreeGrafter"/>
</dbReference>
<dbReference type="SUPFAM" id="SSF53098">
    <property type="entry name" value="Ribonuclease H-like"/>
    <property type="match status" value="1"/>
</dbReference>
<organism evidence="3 4">
    <name type="scientific">Gordonibacter urolithinfaciens</name>
    <dbReference type="NCBI Taxonomy" id="1335613"/>
    <lineage>
        <taxon>Bacteria</taxon>
        <taxon>Bacillati</taxon>
        <taxon>Actinomycetota</taxon>
        <taxon>Coriobacteriia</taxon>
        <taxon>Eggerthellales</taxon>
        <taxon>Eggerthellaceae</taxon>
        <taxon>Gordonibacter</taxon>
    </lineage>
</organism>
<evidence type="ECO:0000313" key="3">
    <source>
        <dbReference type="EMBL" id="MSA94848.1"/>
    </source>
</evidence>
<dbReference type="RefSeq" id="WP_154270370.1">
    <property type="nucleotide sequence ID" value="NZ_DBEYPL010000074.1"/>
</dbReference>
<feature type="compositionally biased region" description="Basic and acidic residues" evidence="1">
    <location>
        <begin position="20"/>
        <end position="39"/>
    </location>
</feature>
<dbReference type="GO" id="GO:0032196">
    <property type="term" value="P:transposition"/>
    <property type="evidence" value="ECO:0007669"/>
    <property type="project" value="TreeGrafter"/>
</dbReference>
<dbReference type="AlphaFoldDB" id="A0A7K0IBD1"/>
<comment type="caution">
    <text evidence="3">The sequence shown here is derived from an EMBL/GenBank/DDBJ whole genome shotgun (WGS) entry which is preliminary data.</text>
</comment>
<dbReference type="GO" id="GO:0005829">
    <property type="term" value="C:cytosol"/>
    <property type="evidence" value="ECO:0007669"/>
    <property type="project" value="TreeGrafter"/>
</dbReference>
<feature type="region of interest" description="Disordered" evidence="1">
    <location>
        <begin position="20"/>
        <end position="69"/>
    </location>
</feature>
<dbReference type="PROSITE" id="PS50994">
    <property type="entry name" value="INTEGRASE"/>
    <property type="match status" value="1"/>
</dbReference>
<gene>
    <name evidence="3" type="ORF">GKG38_07205</name>
</gene>
<dbReference type="GO" id="GO:0003676">
    <property type="term" value="F:nucleic acid binding"/>
    <property type="evidence" value="ECO:0007669"/>
    <property type="project" value="InterPro"/>
</dbReference>
<name>A0A7K0IBD1_9ACTN</name>
<dbReference type="Proteomes" id="UP000462865">
    <property type="component" value="Unassembled WGS sequence"/>
</dbReference>
<dbReference type="PANTHER" id="PTHR10948:SF23">
    <property type="entry name" value="TRANSPOSASE INSI FOR INSERTION SEQUENCE ELEMENT IS30A-RELATED"/>
    <property type="match status" value="1"/>
</dbReference>
<feature type="domain" description="Integrase catalytic" evidence="2">
    <location>
        <begin position="208"/>
        <end position="378"/>
    </location>
</feature>